<protein>
    <submittedName>
        <fullName evidence="2">Uncharacterized protein</fullName>
    </submittedName>
</protein>
<gene>
    <name evidence="2" type="ORF">UFOVP244_60</name>
</gene>
<accession>A0A6J7WW80</accession>
<name>A0A6J7WW80_9CAUD</name>
<dbReference type="EMBL" id="LR798292">
    <property type="protein sequence ID" value="CAB5220952.1"/>
    <property type="molecule type" value="Genomic_DNA"/>
</dbReference>
<reference evidence="2" key="1">
    <citation type="submission" date="2020-05" db="EMBL/GenBank/DDBJ databases">
        <authorList>
            <person name="Chiriac C."/>
            <person name="Salcher M."/>
            <person name="Ghai R."/>
            <person name="Kavagutti S V."/>
        </authorList>
    </citation>
    <scope>NUCLEOTIDE SEQUENCE</scope>
</reference>
<sequence>MLQTSNVDAAAENSGGQNDSFRMEERIIGGQKVSVKVYGYKKPADDDDRSVVESVYSDRVRKLFYVE</sequence>
<evidence type="ECO:0000313" key="2">
    <source>
        <dbReference type="EMBL" id="CAB5220952.1"/>
    </source>
</evidence>
<feature type="region of interest" description="Disordered" evidence="1">
    <location>
        <begin position="1"/>
        <end position="23"/>
    </location>
</feature>
<proteinExistence type="predicted"/>
<organism evidence="2">
    <name type="scientific">uncultured Caudovirales phage</name>
    <dbReference type="NCBI Taxonomy" id="2100421"/>
    <lineage>
        <taxon>Viruses</taxon>
        <taxon>Duplodnaviria</taxon>
        <taxon>Heunggongvirae</taxon>
        <taxon>Uroviricota</taxon>
        <taxon>Caudoviricetes</taxon>
        <taxon>Peduoviridae</taxon>
        <taxon>Maltschvirus</taxon>
        <taxon>Maltschvirus maltsch</taxon>
    </lineage>
</organism>
<evidence type="ECO:0000256" key="1">
    <source>
        <dbReference type="SAM" id="MobiDB-lite"/>
    </source>
</evidence>